<evidence type="ECO:0008006" key="4">
    <source>
        <dbReference type="Google" id="ProtNLM"/>
    </source>
</evidence>
<sequence>MQIQDTAFGSKPTTLEDAIRLAATLTDNHVKDGTLTRKGVKKVETKANTNESSKETNIEPTNSIKPNTHKRKARNFVMITSAIPVIPLNQQAPRNNKAYVEVQPLCNTLQQAHPAQLAQPINNQLAAPANPAIANNRACYECGDPNQFRNQCPRLANNNQRANRARALQLVAQNAQTNQDV</sequence>
<gene>
    <name evidence="2" type="ORF">E3N88_33561</name>
</gene>
<organism evidence="2 3">
    <name type="scientific">Mikania micrantha</name>
    <name type="common">bitter vine</name>
    <dbReference type="NCBI Taxonomy" id="192012"/>
    <lineage>
        <taxon>Eukaryota</taxon>
        <taxon>Viridiplantae</taxon>
        <taxon>Streptophyta</taxon>
        <taxon>Embryophyta</taxon>
        <taxon>Tracheophyta</taxon>
        <taxon>Spermatophyta</taxon>
        <taxon>Magnoliopsida</taxon>
        <taxon>eudicotyledons</taxon>
        <taxon>Gunneridae</taxon>
        <taxon>Pentapetalae</taxon>
        <taxon>asterids</taxon>
        <taxon>campanulids</taxon>
        <taxon>Asterales</taxon>
        <taxon>Asteraceae</taxon>
        <taxon>Asteroideae</taxon>
        <taxon>Heliantheae alliance</taxon>
        <taxon>Eupatorieae</taxon>
        <taxon>Mikania</taxon>
    </lineage>
</organism>
<keyword evidence="3" id="KW-1185">Reference proteome</keyword>
<name>A0A5N6MBV9_9ASTR</name>
<dbReference type="EMBL" id="SZYD01000016">
    <property type="protein sequence ID" value="KAD3338040.1"/>
    <property type="molecule type" value="Genomic_DNA"/>
</dbReference>
<evidence type="ECO:0000313" key="2">
    <source>
        <dbReference type="EMBL" id="KAD3338040.1"/>
    </source>
</evidence>
<evidence type="ECO:0000256" key="1">
    <source>
        <dbReference type="SAM" id="MobiDB-lite"/>
    </source>
</evidence>
<proteinExistence type="predicted"/>
<evidence type="ECO:0000313" key="3">
    <source>
        <dbReference type="Proteomes" id="UP000326396"/>
    </source>
</evidence>
<accession>A0A5N6MBV9</accession>
<comment type="caution">
    <text evidence="2">The sequence shown here is derived from an EMBL/GenBank/DDBJ whole genome shotgun (WGS) entry which is preliminary data.</text>
</comment>
<dbReference type="Proteomes" id="UP000326396">
    <property type="component" value="Linkage Group LG6"/>
</dbReference>
<protein>
    <recommendedName>
        <fullName evidence="4">CCHC-type domain-containing protein</fullName>
    </recommendedName>
</protein>
<reference evidence="2 3" key="1">
    <citation type="submission" date="2019-05" db="EMBL/GenBank/DDBJ databases">
        <title>Mikania micrantha, genome provides insights into the molecular mechanism of rapid growth.</title>
        <authorList>
            <person name="Liu B."/>
        </authorList>
    </citation>
    <scope>NUCLEOTIDE SEQUENCE [LARGE SCALE GENOMIC DNA]</scope>
    <source>
        <strain evidence="2">NLD-2019</strain>
        <tissue evidence="2">Leaf</tissue>
    </source>
</reference>
<feature type="region of interest" description="Disordered" evidence="1">
    <location>
        <begin position="45"/>
        <end position="67"/>
    </location>
</feature>
<dbReference type="AlphaFoldDB" id="A0A5N6MBV9"/>